<evidence type="ECO:0000256" key="5">
    <source>
        <dbReference type="ARBA" id="ARBA00023136"/>
    </source>
</evidence>
<keyword evidence="8 10" id="KW-0012">Acyltransferase</keyword>
<dbReference type="GO" id="GO:0019706">
    <property type="term" value="F:protein-cysteine S-palmitoyltransferase activity"/>
    <property type="evidence" value="ECO:0007669"/>
    <property type="project" value="UniProtKB-EC"/>
</dbReference>
<dbReference type="AlphaFoldDB" id="A0A137P9E5"/>
<dbReference type="Pfam" id="PF01529">
    <property type="entry name" value="DHHC"/>
    <property type="match status" value="1"/>
</dbReference>
<feature type="domain" description="Palmitoyltransferase DHHC" evidence="11">
    <location>
        <begin position="6"/>
        <end position="150"/>
    </location>
</feature>
<feature type="transmembrane region" description="Helical" evidence="10">
    <location>
        <begin position="51"/>
        <end position="71"/>
    </location>
</feature>
<feature type="transmembrane region" description="Helical" evidence="10">
    <location>
        <begin position="113"/>
        <end position="142"/>
    </location>
</feature>
<dbReference type="Proteomes" id="UP000070444">
    <property type="component" value="Unassembled WGS sequence"/>
</dbReference>
<dbReference type="EC" id="2.3.1.225" evidence="10"/>
<dbReference type="EMBL" id="KQ964473">
    <property type="protein sequence ID" value="KXN71531.1"/>
    <property type="molecule type" value="Genomic_DNA"/>
</dbReference>
<evidence type="ECO:0000256" key="2">
    <source>
        <dbReference type="ARBA" id="ARBA00022679"/>
    </source>
</evidence>
<comment type="similarity">
    <text evidence="10">Belongs to the DHHC palmitoyltransferase family.</text>
</comment>
<keyword evidence="2 10" id="KW-0808">Transferase</keyword>
<reference evidence="12 13" key="1">
    <citation type="journal article" date="2015" name="Genome Biol. Evol.">
        <title>Phylogenomic analyses indicate that early fungi evolved digesting cell walls of algal ancestors of land plants.</title>
        <authorList>
            <person name="Chang Y."/>
            <person name="Wang S."/>
            <person name="Sekimoto S."/>
            <person name="Aerts A.L."/>
            <person name="Choi C."/>
            <person name="Clum A."/>
            <person name="LaButti K.M."/>
            <person name="Lindquist E.A."/>
            <person name="Yee Ngan C."/>
            <person name="Ohm R.A."/>
            <person name="Salamov A.A."/>
            <person name="Grigoriev I.V."/>
            <person name="Spatafora J.W."/>
            <person name="Berbee M.L."/>
        </authorList>
    </citation>
    <scope>NUCLEOTIDE SEQUENCE [LARGE SCALE GENOMIC DNA]</scope>
    <source>
        <strain evidence="12 13">NRRL 28638</strain>
    </source>
</reference>
<keyword evidence="6" id="KW-0564">Palmitate</keyword>
<dbReference type="InterPro" id="IPR039859">
    <property type="entry name" value="PFA4/ZDH16/20/ERF2-like"/>
</dbReference>
<dbReference type="PROSITE" id="PS50216">
    <property type="entry name" value="DHHC"/>
    <property type="match status" value="1"/>
</dbReference>
<keyword evidence="4 10" id="KW-1133">Transmembrane helix</keyword>
<protein>
    <recommendedName>
        <fullName evidence="10">Palmitoyltransferase</fullName>
        <ecNumber evidence="10">2.3.1.225</ecNumber>
    </recommendedName>
</protein>
<evidence type="ECO:0000256" key="4">
    <source>
        <dbReference type="ARBA" id="ARBA00022989"/>
    </source>
</evidence>
<evidence type="ECO:0000256" key="3">
    <source>
        <dbReference type="ARBA" id="ARBA00022692"/>
    </source>
</evidence>
<dbReference type="InterPro" id="IPR001594">
    <property type="entry name" value="Palmitoyltrfase_DHHC"/>
</dbReference>
<comment type="domain">
    <text evidence="10">The DHHC domain is required for palmitoyltransferase activity.</text>
</comment>
<accession>A0A137P9E5</accession>
<evidence type="ECO:0000256" key="7">
    <source>
        <dbReference type="ARBA" id="ARBA00023288"/>
    </source>
</evidence>
<proteinExistence type="inferred from homology"/>
<evidence type="ECO:0000313" key="12">
    <source>
        <dbReference type="EMBL" id="KXN71531.1"/>
    </source>
</evidence>
<dbReference type="GO" id="GO:0005794">
    <property type="term" value="C:Golgi apparatus"/>
    <property type="evidence" value="ECO:0007669"/>
    <property type="project" value="TreeGrafter"/>
</dbReference>
<comment type="subcellular location">
    <subcellularLocation>
        <location evidence="1">Membrane</location>
        <topology evidence="1">Multi-pass membrane protein</topology>
    </subcellularLocation>
</comment>
<evidence type="ECO:0000313" key="13">
    <source>
        <dbReference type="Proteomes" id="UP000070444"/>
    </source>
</evidence>
<evidence type="ECO:0000256" key="6">
    <source>
        <dbReference type="ARBA" id="ARBA00023139"/>
    </source>
</evidence>
<keyword evidence="7" id="KW-0449">Lipoprotein</keyword>
<evidence type="ECO:0000259" key="11">
    <source>
        <dbReference type="Pfam" id="PF01529"/>
    </source>
</evidence>
<dbReference type="OrthoDB" id="9909019at2759"/>
<evidence type="ECO:0000256" key="10">
    <source>
        <dbReference type="RuleBase" id="RU079119"/>
    </source>
</evidence>
<dbReference type="PANTHER" id="PTHR22883:SF203">
    <property type="entry name" value="PALMITOYLTRANSFERASE"/>
    <property type="match status" value="1"/>
</dbReference>
<dbReference type="STRING" id="796925.A0A137P9E5"/>
<keyword evidence="3 10" id="KW-0812">Transmembrane</keyword>
<evidence type="ECO:0000256" key="8">
    <source>
        <dbReference type="ARBA" id="ARBA00023315"/>
    </source>
</evidence>
<dbReference type="GO" id="GO:0005783">
    <property type="term" value="C:endoplasmic reticulum"/>
    <property type="evidence" value="ECO:0007669"/>
    <property type="project" value="TreeGrafter"/>
</dbReference>
<keyword evidence="5 10" id="KW-0472">Membrane</keyword>
<comment type="catalytic activity">
    <reaction evidence="9 10">
        <text>L-cysteinyl-[protein] + hexadecanoyl-CoA = S-hexadecanoyl-L-cysteinyl-[protein] + CoA</text>
        <dbReference type="Rhea" id="RHEA:36683"/>
        <dbReference type="Rhea" id="RHEA-COMP:10131"/>
        <dbReference type="Rhea" id="RHEA-COMP:11032"/>
        <dbReference type="ChEBI" id="CHEBI:29950"/>
        <dbReference type="ChEBI" id="CHEBI:57287"/>
        <dbReference type="ChEBI" id="CHEBI:57379"/>
        <dbReference type="ChEBI" id="CHEBI:74151"/>
        <dbReference type="EC" id="2.3.1.225"/>
    </reaction>
</comment>
<evidence type="ECO:0000256" key="1">
    <source>
        <dbReference type="ARBA" id="ARBA00004141"/>
    </source>
</evidence>
<gene>
    <name evidence="12" type="ORF">CONCODRAFT_16854</name>
</gene>
<name>A0A137P9E5_CONC2</name>
<dbReference type="GO" id="GO:0006612">
    <property type="term" value="P:protein targeting to membrane"/>
    <property type="evidence" value="ECO:0007669"/>
    <property type="project" value="TreeGrafter"/>
</dbReference>
<keyword evidence="13" id="KW-1185">Reference proteome</keyword>
<sequence>MLVAETENSYCFNCEKEVQKTSFHCKICNECVTKLDHHCPWMNNCIGSQNYLAFFISIVSMNIFCWITEYYTIKIFIKMVLDYSSLFELLNSRLAPIGQSLSQPKLILISANFYILTLVLIIGNLLLTQLVLFHIFLIHYGLTTREVIKRSNQAEFNQNFDHGQLTWLEKFICFPLINLQDMKLKVMTRWRNGSASASRAEGWEFESLTRHTF</sequence>
<organism evidence="12 13">
    <name type="scientific">Conidiobolus coronatus (strain ATCC 28846 / CBS 209.66 / NRRL 28638)</name>
    <name type="common">Delacroixia coronata</name>
    <dbReference type="NCBI Taxonomy" id="796925"/>
    <lineage>
        <taxon>Eukaryota</taxon>
        <taxon>Fungi</taxon>
        <taxon>Fungi incertae sedis</taxon>
        <taxon>Zoopagomycota</taxon>
        <taxon>Entomophthoromycotina</taxon>
        <taxon>Entomophthoromycetes</taxon>
        <taxon>Entomophthorales</taxon>
        <taxon>Ancylistaceae</taxon>
        <taxon>Conidiobolus</taxon>
    </lineage>
</organism>
<evidence type="ECO:0000256" key="9">
    <source>
        <dbReference type="ARBA" id="ARBA00048048"/>
    </source>
</evidence>
<dbReference type="PANTHER" id="PTHR22883">
    <property type="entry name" value="ZINC FINGER DHHC DOMAIN CONTAINING PROTEIN"/>
    <property type="match status" value="1"/>
</dbReference>
<dbReference type="GO" id="GO:0016020">
    <property type="term" value="C:membrane"/>
    <property type="evidence" value="ECO:0007669"/>
    <property type="project" value="UniProtKB-SubCell"/>
</dbReference>